<protein>
    <submittedName>
        <fullName evidence="3">Uncharacterized protein conserved in bacteria DUF1009</fullName>
    </submittedName>
</protein>
<dbReference type="Gene3D" id="3.40.50.20">
    <property type="match status" value="1"/>
</dbReference>
<dbReference type="PANTHER" id="PTHR39962">
    <property type="entry name" value="BLL4848 PROTEIN"/>
    <property type="match status" value="1"/>
</dbReference>
<evidence type="ECO:0000313" key="3">
    <source>
        <dbReference type="EMBL" id="ACC97646.1"/>
    </source>
</evidence>
<feature type="domain" description="LpxI N-terminal" evidence="2">
    <location>
        <begin position="3"/>
        <end position="132"/>
    </location>
</feature>
<dbReference type="InterPro" id="IPR010415">
    <property type="entry name" value="LpxI_C"/>
</dbReference>
<evidence type="ECO:0000313" key="4">
    <source>
        <dbReference type="Proteomes" id="UP000001029"/>
    </source>
</evidence>
<proteinExistence type="predicted"/>
<dbReference type="InterPro" id="IPR053174">
    <property type="entry name" value="LpxI"/>
</dbReference>
<dbReference type="RefSeq" id="WP_012414261.1">
    <property type="nucleotide sequence ID" value="NC_010644.1"/>
</dbReference>
<evidence type="ECO:0000259" key="1">
    <source>
        <dbReference type="Pfam" id="PF06230"/>
    </source>
</evidence>
<reference evidence="3 4" key="1">
    <citation type="journal article" date="2009" name="Appl. Environ. Microbiol.">
        <title>Genomic analysis of 'Elusimicrobium minutum,' the first cultivated representative of the phylum 'Elusimicrobia' (formerly termite group 1).</title>
        <authorList>
            <person name="Herlemann D.P.R."/>
            <person name="Geissinger O."/>
            <person name="Ikeda-Ohtsubo W."/>
            <person name="Kunin V."/>
            <person name="Sun H."/>
            <person name="Lapidus A."/>
            <person name="Hugenholtz P."/>
            <person name="Brune A."/>
        </authorList>
    </citation>
    <scope>NUCLEOTIDE SEQUENCE [LARGE SCALE GENOMIC DNA]</scope>
    <source>
        <strain evidence="3 4">Pei191</strain>
    </source>
</reference>
<dbReference type="Pfam" id="PF17930">
    <property type="entry name" value="LpxI_N"/>
    <property type="match status" value="1"/>
</dbReference>
<dbReference type="KEGG" id="emi:Emin_0079"/>
<dbReference type="PANTHER" id="PTHR39962:SF1">
    <property type="entry name" value="LPXI FAMILY PROTEIN"/>
    <property type="match status" value="1"/>
</dbReference>
<evidence type="ECO:0000259" key="2">
    <source>
        <dbReference type="Pfam" id="PF17930"/>
    </source>
</evidence>
<keyword evidence="4" id="KW-1185">Reference proteome</keyword>
<dbReference type="Pfam" id="PF06230">
    <property type="entry name" value="LpxI_C"/>
    <property type="match status" value="1"/>
</dbReference>
<dbReference type="STRING" id="445932.Emin_0079"/>
<organism evidence="3 4">
    <name type="scientific">Elusimicrobium minutum (strain Pei191)</name>
    <dbReference type="NCBI Taxonomy" id="445932"/>
    <lineage>
        <taxon>Bacteria</taxon>
        <taxon>Pseudomonadati</taxon>
        <taxon>Elusimicrobiota</taxon>
        <taxon>Elusimicrobia</taxon>
        <taxon>Elusimicrobiales</taxon>
        <taxon>Elusimicrobiaceae</taxon>
        <taxon>Elusimicrobium</taxon>
    </lineage>
</organism>
<dbReference type="HOGENOM" id="CLU_085042_0_0_0"/>
<dbReference type="OrthoDB" id="9789836at2"/>
<accession>B2KAV0</accession>
<name>B2KAV0_ELUMP</name>
<dbReference type="EMBL" id="CP001055">
    <property type="protein sequence ID" value="ACC97646.1"/>
    <property type="molecule type" value="Genomic_DNA"/>
</dbReference>
<dbReference type="InterPro" id="IPR043167">
    <property type="entry name" value="LpxI_C_sf"/>
</dbReference>
<sequence length="273" mass="29530">MEKIGIIAGEGKMPVYIAAEAKEKGVAVYVACIKGNAFPSDFEAYSASTVEFKMGQLSKGINFFKENGVTKVLMAGRVKHTAIFSNIMPDLRGAKMLAGLKDMKAQTILRAIINEFEKEGISFISSVSFLEKYMPGPGLLGKRPPTEEEKLSIEFGIEIAKALSGLDIGLTVVVADRAVVALEGMEGTDECIKRAGMLYKNSSKKNKSLVVVKVARPQQDFRFDLPIIGKGTIKSAVESGAKVVVIEGRKTLILDMDEVIKMADKASITLLAF</sequence>
<dbReference type="Proteomes" id="UP000001029">
    <property type="component" value="Chromosome"/>
</dbReference>
<dbReference type="AlphaFoldDB" id="B2KAV0"/>
<dbReference type="Gene3D" id="3.40.140.80">
    <property type="match status" value="1"/>
</dbReference>
<dbReference type="InterPro" id="IPR041255">
    <property type="entry name" value="LpxI_N"/>
</dbReference>
<feature type="domain" description="LpxI C-terminal" evidence="1">
    <location>
        <begin position="138"/>
        <end position="270"/>
    </location>
</feature>
<gene>
    <name evidence="3" type="ordered locus">Emin_0079</name>
</gene>